<protein>
    <submittedName>
        <fullName evidence="1">Uncharacterized protein</fullName>
    </submittedName>
</protein>
<dbReference type="AlphaFoldDB" id="A0A8R1I837"/>
<name>A0A8R1I837_CAEJA</name>
<dbReference type="OMA" id="MIARELC"/>
<dbReference type="InterPro" id="IPR029033">
    <property type="entry name" value="His_PPase_superfam"/>
</dbReference>
<sequence length="284" mass="31718">MSDITTKSTRQSETVVGGEFKPLGPSPHYVGDEIIVMRCAETIAEVFSDWAKRSKIDENSYVPFDVNSPIELPRRPTMLKAYTLDPPITETGKIASKMMARELCDRRAVPSVIFCSPDFASVETAHLIHSYIGEKCGKIRIEPELSTLHKASHIFFDSEQLNTLGYDIDKKTPLAPVAEGVTLVDLVGRVKRAYYELTSKVENALFVVDPLSMMIISSLFYPVHIRVESSLELERLRSHSQFPPLCNLTAYRAGGSDGVKMHDLTNTCLRPLTFSGFSNEIELD</sequence>
<evidence type="ECO:0000313" key="1">
    <source>
        <dbReference type="EnsemblMetazoa" id="CJA17673.1"/>
    </source>
</evidence>
<dbReference type="EnsemblMetazoa" id="CJA17673.1">
    <property type="protein sequence ID" value="CJA17673.1"/>
    <property type="gene ID" value="WBGene00136877"/>
</dbReference>
<accession>A0A8R1I837</accession>
<keyword evidence="2" id="KW-1185">Reference proteome</keyword>
<dbReference type="GO" id="GO:0016791">
    <property type="term" value="F:phosphatase activity"/>
    <property type="evidence" value="ECO:0007669"/>
    <property type="project" value="UniProtKB-ARBA"/>
</dbReference>
<dbReference type="PANTHER" id="PTHR16469">
    <property type="entry name" value="UBIQUITIN-ASSOCIATED AND SH3 DOMAIN-CONTAINING BA-RELATED"/>
    <property type="match status" value="1"/>
</dbReference>
<reference evidence="2" key="1">
    <citation type="submission" date="2010-08" db="EMBL/GenBank/DDBJ databases">
        <authorList>
            <consortium name="Caenorhabditis japonica Sequencing Consortium"/>
            <person name="Wilson R.K."/>
        </authorList>
    </citation>
    <scope>NUCLEOTIDE SEQUENCE [LARGE SCALE GENOMIC DNA]</scope>
    <source>
        <strain evidence="2">DF5081</strain>
    </source>
</reference>
<evidence type="ECO:0000313" key="2">
    <source>
        <dbReference type="Proteomes" id="UP000005237"/>
    </source>
</evidence>
<dbReference type="Gene3D" id="3.40.50.1240">
    <property type="entry name" value="Phosphoglycerate mutase-like"/>
    <property type="match status" value="1"/>
</dbReference>
<reference evidence="1" key="2">
    <citation type="submission" date="2022-06" db="UniProtKB">
        <authorList>
            <consortium name="EnsemblMetazoa"/>
        </authorList>
    </citation>
    <scope>IDENTIFICATION</scope>
    <source>
        <strain evidence="1">DF5081</strain>
    </source>
</reference>
<dbReference type="SUPFAM" id="SSF53254">
    <property type="entry name" value="Phosphoglycerate mutase-like"/>
    <property type="match status" value="1"/>
</dbReference>
<dbReference type="Proteomes" id="UP000005237">
    <property type="component" value="Unassembled WGS sequence"/>
</dbReference>
<dbReference type="InterPro" id="IPR051710">
    <property type="entry name" value="Phosphatase_SH3-domain"/>
</dbReference>
<dbReference type="PANTHER" id="PTHR16469:SF23">
    <property type="entry name" value="HISTIDINE KINASE"/>
    <property type="match status" value="1"/>
</dbReference>
<organism evidence="1 2">
    <name type="scientific">Caenorhabditis japonica</name>
    <dbReference type="NCBI Taxonomy" id="281687"/>
    <lineage>
        <taxon>Eukaryota</taxon>
        <taxon>Metazoa</taxon>
        <taxon>Ecdysozoa</taxon>
        <taxon>Nematoda</taxon>
        <taxon>Chromadorea</taxon>
        <taxon>Rhabditida</taxon>
        <taxon>Rhabditina</taxon>
        <taxon>Rhabditomorpha</taxon>
        <taxon>Rhabditoidea</taxon>
        <taxon>Rhabditidae</taxon>
        <taxon>Peloderinae</taxon>
        <taxon>Caenorhabditis</taxon>
    </lineage>
</organism>
<proteinExistence type="predicted"/>